<sequence>MPRSDPRSVHGGRHELGQNFLAHRPTTRTIASLVAATEGTILEIGPGDGALTGELAELGRPLTAVEIDEHRARTLRERFGGRAGVDVRCADALRVPLDAAVLVGNIPFHLTTPLLRRMLSSGAWRHAVLLTQWEVARKRAGVGGSTMLTAQTAPWFTFALHGRVPRERFRPVPSVDGGILGITRRGSPLVPLSERGGYERFVRGAFTGGGRGLRRILENASRRPAGEVRAALSRAGIPVGALPRDLAPEAWAELWRLLGARR</sequence>
<keyword evidence="2 5" id="KW-0808">Transferase</keyword>
<dbReference type="InterPro" id="IPR001737">
    <property type="entry name" value="KsgA/Erm"/>
</dbReference>
<reference evidence="7 8" key="1">
    <citation type="submission" date="2023-07" db="EMBL/GenBank/DDBJ databases">
        <title>Sorghum-associated microbial communities from plants grown in Nebraska, USA.</title>
        <authorList>
            <person name="Schachtman D."/>
        </authorList>
    </citation>
    <scope>NUCLEOTIDE SEQUENCE [LARGE SCALE GENOMIC DNA]</scope>
    <source>
        <strain evidence="7 8">2980</strain>
    </source>
</reference>
<dbReference type="InterPro" id="IPR029063">
    <property type="entry name" value="SAM-dependent_MTases_sf"/>
</dbReference>
<accession>A0ABU1SCL5</accession>
<evidence type="ECO:0000256" key="2">
    <source>
        <dbReference type="ARBA" id="ARBA00022679"/>
    </source>
</evidence>
<dbReference type="Proteomes" id="UP001259347">
    <property type="component" value="Unassembled WGS sequence"/>
</dbReference>
<gene>
    <name evidence="7" type="ORF">J2Y69_001240</name>
</gene>
<dbReference type="PANTHER" id="PTHR11727:SF7">
    <property type="entry name" value="DIMETHYLADENOSINE TRANSFERASE-RELATED"/>
    <property type="match status" value="1"/>
</dbReference>
<organism evidence="7 8">
    <name type="scientific">Microbacterium resistens</name>
    <dbReference type="NCBI Taxonomy" id="156977"/>
    <lineage>
        <taxon>Bacteria</taxon>
        <taxon>Bacillati</taxon>
        <taxon>Actinomycetota</taxon>
        <taxon>Actinomycetes</taxon>
        <taxon>Micrococcales</taxon>
        <taxon>Microbacteriaceae</taxon>
        <taxon>Microbacterium</taxon>
    </lineage>
</organism>
<proteinExistence type="inferred from homology"/>
<evidence type="ECO:0000256" key="5">
    <source>
        <dbReference type="PROSITE-ProRule" id="PRU01026"/>
    </source>
</evidence>
<evidence type="ECO:0000313" key="8">
    <source>
        <dbReference type="Proteomes" id="UP001259347"/>
    </source>
</evidence>
<feature type="binding site" evidence="5">
    <location>
        <position position="66"/>
    </location>
    <ligand>
        <name>S-adenosyl-L-methionine</name>
        <dbReference type="ChEBI" id="CHEBI:59789"/>
    </ligand>
</feature>
<dbReference type="SMART" id="SM00650">
    <property type="entry name" value="rADc"/>
    <property type="match status" value="1"/>
</dbReference>
<feature type="binding site" evidence="5">
    <location>
        <position position="91"/>
    </location>
    <ligand>
        <name>S-adenosyl-L-methionine</name>
        <dbReference type="ChEBI" id="CHEBI:59789"/>
    </ligand>
</feature>
<dbReference type="Pfam" id="PF00398">
    <property type="entry name" value="RrnaAD"/>
    <property type="match status" value="1"/>
</dbReference>
<feature type="binding site" evidence="5">
    <location>
        <position position="21"/>
    </location>
    <ligand>
        <name>S-adenosyl-L-methionine</name>
        <dbReference type="ChEBI" id="CHEBI:59789"/>
    </ligand>
</feature>
<evidence type="ECO:0000313" key="7">
    <source>
        <dbReference type="EMBL" id="MDR6866647.1"/>
    </source>
</evidence>
<comment type="similarity">
    <text evidence="5">Belongs to the class I-like SAM-binding methyltransferase superfamily. rRNA adenine N(6)-methyltransferase family.</text>
</comment>
<comment type="caution">
    <text evidence="7">The sequence shown here is derived from an EMBL/GenBank/DDBJ whole genome shotgun (WGS) entry which is preliminary data.</text>
</comment>
<protein>
    <submittedName>
        <fullName evidence="7">23S rRNA (Adenine-N6)-dimethyltransferase</fullName>
        <ecNumber evidence="7">2.1.1.184</ecNumber>
    </submittedName>
</protein>
<feature type="binding site" evidence="5">
    <location>
        <position position="19"/>
    </location>
    <ligand>
        <name>S-adenosyl-L-methionine</name>
        <dbReference type="ChEBI" id="CHEBI:59789"/>
    </ligand>
</feature>
<dbReference type="SUPFAM" id="SSF53335">
    <property type="entry name" value="S-adenosyl-L-methionine-dependent methyltransferases"/>
    <property type="match status" value="1"/>
</dbReference>
<keyword evidence="8" id="KW-1185">Reference proteome</keyword>
<name>A0ABU1SCL5_9MICO</name>
<dbReference type="CDD" id="cd02440">
    <property type="entry name" value="AdoMet_MTases"/>
    <property type="match status" value="1"/>
</dbReference>
<dbReference type="PANTHER" id="PTHR11727">
    <property type="entry name" value="DIMETHYLADENOSINE TRANSFERASE"/>
    <property type="match status" value="1"/>
</dbReference>
<feature type="binding site" evidence="5">
    <location>
        <position position="45"/>
    </location>
    <ligand>
        <name>S-adenosyl-L-methionine</name>
        <dbReference type="ChEBI" id="CHEBI:59789"/>
    </ligand>
</feature>
<dbReference type="PROSITE" id="PS51689">
    <property type="entry name" value="SAM_RNA_A_N6_MT"/>
    <property type="match status" value="1"/>
</dbReference>
<dbReference type="EMBL" id="JAVDUM010000004">
    <property type="protein sequence ID" value="MDR6866647.1"/>
    <property type="molecule type" value="Genomic_DNA"/>
</dbReference>
<evidence type="ECO:0000256" key="1">
    <source>
        <dbReference type="ARBA" id="ARBA00022603"/>
    </source>
</evidence>
<dbReference type="GO" id="GO:0052910">
    <property type="term" value="F:23S rRNA (adenine(2085)-N(6))-dimethyltransferase activity"/>
    <property type="evidence" value="ECO:0007669"/>
    <property type="project" value="UniProtKB-EC"/>
</dbReference>
<feature type="binding site" evidence="5">
    <location>
        <position position="105"/>
    </location>
    <ligand>
        <name>S-adenosyl-L-methionine</name>
        <dbReference type="ChEBI" id="CHEBI:59789"/>
    </ligand>
</feature>
<dbReference type="EC" id="2.1.1.184" evidence="7"/>
<dbReference type="InterPro" id="IPR020596">
    <property type="entry name" value="rRNA_Ade_Mease_Trfase_CS"/>
</dbReference>
<keyword evidence="1 5" id="KW-0489">Methyltransferase</keyword>
<evidence type="ECO:0000259" key="6">
    <source>
        <dbReference type="SMART" id="SM00650"/>
    </source>
</evidence>
<dbReference type="Gene3D" id="3.40.50.150">
    <property type="entry name" value="Vaccinia Virus protein VP39"/>
    <property type="match status" value="1"/>
</dbReference>
<dbReference type="PROSITE" id="PS01131">
    <property type="entry name" value="RRNA_A_DIMETH"/>
    <property type="match status" value="1"/>
</dbReference>
<keyword evidence="3 5" id="KW-0949">S-adenosyl-L-methionine</keyword>
<dbReference type="NCBIfam" id="NF000499">
    <property type="entry name" value="Erm23S_rRNA_broad"/>
    <property type="match status" value="1"/>
</dbReference>
<evidence type="ECO:0000256" key="3">
    <source>
        <dbReference type="ARBA" id="ARBA00022691"/>
    </source>
</evidence>
<dbReference type="InterPro" id="IPR020598">
    <property type="entry name" value="rRNA_Ade_methylase_Trfase_N"/>
</dbReference>
<keyword evidence="4 5" id="KW-0694">RNA-binding</keyword>
<feature type="domain" description="Ribosomal RNA adenine methylase transferase N-terminal" evidence="6">
    <location>
        <begin position="26"/>
        <end position="186"/>
    </location>
</feature>
<evidence type="ECO:0000256" key="4">
    <source>
        <dbReference type="ARBA" id="ARBA00022884"/>
    </source>
</evidence>
<dbReference type="RefSeq" id="WP_396653047.1">
    <property type="nucleotide sequence ID" value="NZ_JAVDUM010000004.1"/>
</dbReference>